<dbReference type="AlphaFoldDB" id="A0A9N7V6V7"/>
<feature type="region of interest" description="Disordered" evidence="1">
    <location>
        <begin position="1"/>
        <end position="51"/>
    </location>
</feature>
<comment type="caution">
    <text evidence="2">The sequence shown here is derived from an EMBL/GenBank/DDBJ whole genome shotgun (WGS) entry which is preliminary data.</text>
</comment>
<accession>A0A9N7V6V7</accession>
<dbReference type="Proteomes" id="UP001153269">
    <property type="component" value="Unassembled WGS sequence"/>
</dbReference>
<dbReference type="EMBL" id="CADEAL010003223">
    <property type="protein sequence ID" value="CAB1443875.1"/>
    <property type="molecule type" value="Genomic_DNA"/>
</dbReference>
<proteinExistence type="predicted"/>
<protein>
    <submittedName>
        <fullName evidence="2">Uncharacterized protein</fullName>
    </submittedName>
</protein>
<name>A0A9N7V6V7_PLEPL</name>
<gene>
    <name evidence="2" type="ORF">PLEPLA_LOCUS31591</name>
</gene>
<organism evidence="2 3">
    <name type="scientific">Pleuronectes platessa</name>
    <name type="common">European plaice</name>
    <dbReference type="NCBI Taxonomy" id="8262"/>
    <lineage>
        <taxon>Eukaryota</taxon>
        <taxon>Metazoa</taxon>
        <taxon>Chordata</taxon>
        <taxon>Craniata</taxon>
        <taxon>Vertebrata</taxon>
        <taxon>Euteleostomi</taxon>
        <taxon>Actinopterygii</taxon>
        <taxon>Neopterygii</taxon>
        <taxon>Teleostei</taxon>
        <taxon>Neoteleostei</taxon>
        <taxon>Acanthomorphata</taxon>
        <taxon>Carangaria</taxon>
        <taxon>Pleuronectiformes</taxon>
        <taxon>Pleuronectoidei</taxon>
        <taxon>Pleuronectidae</taxon>
        <taxon>Pleuronectes</taxon>
    </lineage>
</organism>
<reference evidence="2" key="1">
    <citation type="submission" date="2020-03" db="EMBL/GenBank/DDBJ databases">
        <authorList>
            <person name="Weist P."/>
        </authorList>
    </citation>
    <scope>NUCLEOTIDE SEQUENCE</scope>
</reference>
<evidence type="ECO:0000256" key="1">
    <source>
        <dbReference type="SAM" id="MobiDB-lite"/>
    </source>
</evidence>
<sequence length="51" mass="5537">MEEVLGSSCEEAGFTDGITIAAGEPRYSEEDNGGGGKQEVEKETKEEARWE</sequence>
<feature type="compositionally biased region" description="Basic and acidic residues" evidence="1">
    <location>
        <begin position="38"/>
        <end position="51"/>
    </location>
</feature>
<feature type="non-terminal residue" evidence="2">
    <location>
        <position position="51"/>
    </location>
</feature>
<evidence type="ECO:0000313" key="2">
    <source>
        <dbReference type="EMBL" id="CAB1443875.1"/>
    </source>
</evidence>
<keyword evidence="3" id="KW-1185">Reference proteome</keyword>
<evidence type="ECO:0000313" key="3">
    <source>
        <dbReference type="Proteomes" id="UP001153269"/>
    </source>
</evidence>